<dbReference type="CDD" id="cd00067">
    <property type="entry name" value="GAL4"/>
    <property type="match status" value="2"/>
</dbReference>
<dbReference type="GO" id="GO:0006351">
    <property type="term" value="P:DNA-templated transcription"/>
    <property type="evidence" value="ECO:0007669"/>
    <property type="project" value="InterPro"/>
</dbReference>
<dbReference type="PANTHER" id="PTHR31001">
    <property type="entry name" value="UNCHARACTERIZED TRANSCRIPTIONAL REGULATORY PROTEIN"/>
    <property type="match status" value="1"/>
</dbReference>
<feature type="compositionally biased region" description="Polar residues" evidence="4">
    <location>
        <begin position="997"/>
        <end position="1009"/>
    </location>
</feature>
<evidence type="ECO:0000256" key="3">
    <source>
        <dbReference type="ARBA" id="ARBA00023242"/>
    </source>
</evidence>
<dbReference type="InterPro" id="IPR007219">
    <property type="entry name" value="XnlR_reg_dom"/>
</dbReference>
<protein>
    <submittedName>
        <fullName evidence="6">C6 zinc finger protein</fullName>
    </submittedName>
</protein>
<dbReference type="SUPFAM" id="SSF57701">
    <property type="entry name" value="Zn2/Cys6 DNA-binding domain"/>
    <property type="match status" value="2"/>
</dbReference>
<dbReference type="GeneID" id="73335770"/>
<gene>
    <name evidence="6" type="ORF">CLUP02_01723</name>
</gene>
<dbReference type="KEGG" id="clup:CLUP02_01723"/>
<evidence type="ECO:0000313" key="6">
    <source>
        <dbReference type="EMBL" id="UQC75070.1"/>
    </source>
</evidence>
<feature type="region of interest" description="Disordered" evidence="4">
    <location>
        <begin position="992"/>
        <end position="1015"/>
    </location>
</feature>
<dbReference type="GO" id="GO:0000981">
    <property type="term" value="F:DNA-binding transcription factor activity, RNA polymerase II-specific"/>
    <property type="evidence" value="ECO:0007669"/>
    <property type="project" value="InterPro"/>
</dbReference>
<dbReference type="InterPro" id="IPR036864">
    <property type="entry name" value="Zn2-C6_fun-type_DNA-bd_sf"/>
</dbReference>
<keyword evidence="3" id="KW-0539">Nucleus</keyword>
<evidence type="ECO:0000256" key="4">
    <source>
        <dbReference type="SAM" id="MobiDB-lite"/>
    </source>
</evidence>
<dbReference type="SMART" id="SM00906">
    <property type="entry name" value="Fungal_trans"/>
    <property type="match status" value="2"/>
</dbReference>
<name>A0A9Q8SDM7_9PEZI</name>
<dbReference type="InterPro" id="IPR050613">
    <property type="entry name" value="Sec_Metabolite_Reg"/>
</dbReference>
<feature type="region of interest" description="Disordered" evidence="4">
    <location>
        <begin position="1"/>
        <end position="22"/>
    </location>
</feature>
<dbReference type="CDD" id="cd12148">
    <property type="entry name" value="fungal_TF_MHR"/>
    <property type="match status" value="2"/>
</dbReference>
<evidence type="ECO:0000256" key="1">
    <source>
        <dbReference type="ARBA" id="ARBA00004123"/>
    </source>
</evidence>
<dbReference type="GO" id="GO:0005634">
    <property type="term" value="C:nucleus"/>
    <property type="evidence" value="ECO:0007669"/>
    <property type="project" value="UniProtKB-SubCell"/>
</dbReference>
<sequence length="1531" mass="170729">MTADKPAPSPTGVGAGSRTHKSCDACKSRKVRCPSNGPPGPCANCIVSKPEWILCPDKDVPVYSQTLNLEASKRRVSLQCKEASPQAQRTTTPVDFFAGQLLPTNYSPSSNRPPSLPDAKAVLDLSTSDGEAKPLVLPDRTSPKSPPHRIQELHVDCVLARAQRPKTSTGRGQEETMFVPRNGIFGIEAPHALSGLHVLTDQGGRNSLTFFSDNRLLSLSTRLQNQKVNELVGRISVIVNGRLRRTDSAATNPRKTQPPDMGTDRARAALYIRLYFERVHPMFPFLDRTTFETTVSSPNFPNLLERSKPWCCLYHSVLALGSQYADGGTFEPGKGESWRLFSISLSGFSELLLLPDSLTTLQALTAMSVYGLGISGLAVKPVIMSEAARRAQMMSSHSFTGPTAHAYQKSFWILYAVEKITSFHFGRSSVSAWNFPLFTTIASYYDGCTLLVYLLCTADNDKGFVDSDIFLRFARLLSRAYTSLFSVGVSGNSDSYYLDVIDQLNGELEEWRASLPDNGFRPGGILRPQTVSGPNARSLALILHYLYYSMLLTLARTTLCYLPVPETPAVKATKDDKMKTILNASRAILELTTMIEVEPYTVTWVLAGIPITALFVLFDLVIHDPRQPDTGTNLALLDMVAGHFSRIEYASGGTVPGSLIAEFAKIARDYVNEIQHAEAGLMNPARPHAPTNPSTMQMVQQSSELDARNNKQVDRPTQMTLDLSDTLPREAMMSGPMQQPGYTDFAFDSGMGQVSPSALMGTDVMGIFNYFLPDLDPMFYQGMTQEYDLLPQQHGGTVQSMDKHNDEMLMKNKIERSLEQPSRMKKQILMASESPASQASTPVGDKPRNVLACVFCHQRKIKCDRKSPCANCIKVADGPEVYAPTPWRNAYSPIRRVVKDLLERLNQCESLLSQVAPRDADGRPVNPDTPGSSRDVADSPAMSHISYEEARKQPSSRPNGKIVCDEGRPTFMENPFRGNVLDHLQFSKLSLEDNDTEQSTNPSGSTSVSERGDSTHQKSMDFDILALGPVEVLRLWQVFLERVNPMIKVIHVPSLEPLVFEAATDRFNLSPDLEALLCSINVVAIMALSEAESIQMLKLEKARALRNSMSALKKAMSKVDFLRKYNMTTLQCLVLYLVSLQGQFDRHAAWVLTGMLVRIAQRMGLHRDGELIGLQPFETEMRRRIWWQIIMLETKYAVLAGFGDTLLPPNWDTKLPSNVNDADLLPGSTEPVKSRDGATEMAFCLMLYESRAFFCDNPMPEFESVILSGDKISPENSRKFSGQPHVLDRYRLALDQYDERLAVAERRFCNPTAGGIHLVASKIRSFTAQRMRDMIMHAREPWDENKDGGASQQSFFRAWVISFESDVSWYDTIDDKFTWYLKLHFQSDAFSVMIELLQWQPVGTLVDRAWKAIDRLYHHHPEMYDLTRKDNFLRAENLLAGWARRELAFRNLGMSCDTPLVVARFRSSEVFKQRQPDGLPVEQWPAPTPDTALFSDMSPSDFETFDGGMPGDTHGLNFSLWGGGGPGQHAL</sequence>
<reference evidence="6" key="1">
    <citation type="journal article" date="2021" name="Mol. Plant Microbe Interact.">
        <title>Complete Genome Sequence of the Plant-Pathogenic Fungus Colletotrichum lupini.</title>
        <authorList>
            <person name="Baroncelli R."/>
            <person name="Pensec F."/>
            <person name="Da Lio D."/>
            <person name="Boufleur T."/>
            <person name="Vicente I."/>
            <person name="Sarrocco S."/>
            <person name="Picot A."/>
            <person name="Baraldi E."/>
            <person name="Sukno S."/>
            <person name="Thon M."/>
            <person name="Le Floch G."/>
        </authorList>
    </citation>
    <scope>NUCLEOTIDE SEQUENCE</scope>
    <source>
        <strain evidence="6">IMI 504893</strain>
    </source>
</reference>
<keyword evidence="7" id="KW-1185">Reference proteome</keyword>
<dbReference type="SMART" id="SM00066">
    <property type="entry name" value="GAL4"/>
    <property type="match status" value="2"/>
</dbReference>
<dbReference type="Pfam" id="PF04082">
    <property type="entry name" value="Fungal_trans"/>
    <property type="match status" value="2"/>
</dbReference>
<dbReference type="GO" id="GO:0008270">
    <property type="term" value="F:zinc ion binding"/>
    <property type="evidence" value="ECO:0007669"/>
    <property type="project" value="InterPro"/>
</dbReference>
<evidence type="ECO:0000256" key="2">
    <source>
        <dbReference type="ARBA" id="ARBA00022723"/>
    </source>
</evidence>
<evidence type="ECO:0000259" key="5">
    <source>
        <dbReference type="PROSITE" id="PS50048"/>
    </source>
</evidence>
<dbReference type="RefSeq" id="XP_049136717.1">
    <property type="nucleotide sequence ID" value="XM_049280760.1"/>
</dbReference>
<feature type="domain" description="Zn(2)-C6 fungal-type" evidence="5">
    <location>
        <begin position="22"/>
        <end position="55"/>
    </location>
</feature>
<dbReference type="Pfam" id="PF00172">
    <property type="entry name" value="Zn_clus"/>
    <property type="match status" value="1"/>
</dbReference>
<organism evidence="6 7">
    <name type="scientific">Colletotrichum lupini</name>
    <dbReference type="NCBI Taxonomy" id="145971"/>
    <lineage>
        <taxon>Eukaryota</taxon>
        <taxon>Fungi</taxon>
        <taxon>Dikarya</taxon>
        <taxon>Ascomycota</taxon>
        <taxon>Pezizomycotina</taxon>
        <taxon>Sordariomycetes</taxon>
        <taxon>Hypocreomycetidae</taxon>
        <taxon>Glomerellales</taxon>
        <taxon>Glomerellaceae</taxon>
        <taxon>Colletotrichum</taxon>
        <taxon>Colletotrichum acutatum species complex</taxon>
    </lineage>
</organism>
<dbReference type="Gene3D" id="4.10.240.10">
    <property type="entry name" value="Zn(2)-C6 fungal-type DNA-binding domain"/>
    <property type="match status" value="1"/>
</dbReference>
<accession>A0A9Q8SDM7</accession>
<dbReference type="PROSITE" id="PS50048">
    <property type="entry name" value="ZN2_CY6_FUNGAL_2"/>
    <property type="match status" value="2"/>
</dbReference>
<feature type="region of interest" description="Disordered" evidence="4">
    <location>
        <begin position="914"/>
        <end position="968"/>
    </location>
</feature>
<dbReference type="PANTHER" id="PTHR31001:SF85">
    <property type="entry name" value="ZN(II)2CYS6 TRANSCRIPTION FACTOR (EUROFUNG)"/>
    <property type="match status" value="1"/>
</dbReference>
<dbReference type="EMBL" id="CP019471">
    <property type="protein sequence ID" value="UQC75070.1"/>
    <property type="molecule type" value="Genomic_DNA"/>
</dbReference>
<dbReference type="InterPro" id="IPR001138">
    <property type="entry name" value="Zn2Cys6_DnaBD"/>
</dbReference>
<keyword evidence="2" id="KW-0479">Metal-binding</keyword>
<feature type="domain" description="Zn(2)-C6 fungal-type" evidence="5">
    <location>
        <begin position="852"/>
        <end position="874"/>
    </location>
</feature>
<dbReference type="Proteomes" id="UP000830671">
    <property type="component" value="Chromosome 1"/>
</dbReference>
<comment type="subcellular location">
    <subcellularLocation>
        <location evidence="1">Nucleus</location>
    </subcellularLocation>
</comment>
<evidence type="ECO:0000313" key="7">
    <source>
        <dbReference type="Proteomes" id="UP000830671"/>
    </source>
</evidence>
<dbReference type="GO" id="GO:0003677">
    <property type="term" value="F:DNA binding"/>
    <property type="evidence" value="ECO:0007669"/>
    <property type="project" value="InterPro"/>
</dbReference>
<proteinExistence type="predicted"/>